<dbReference type="InterPro" id="IPR015995">
    <property type="entry name" value="MlrC_N"/>
</dbReference>
<reference evidence="5" key="1">
    <citation type="journal article" date="2019" name="Int. J. Syst. Evol. Microbiol.">
        <title>The Global Catalogue of Microorganisms (GCM) 10K type strain sequencing project: providing services to taxonomists for standard genome sequencing and annotation.</title>
        <authorList>
            <consortium name="The Broad Institute Genomics Platform"/>
            <consortium name="The Broad Institute Genome Sequencing Center for Infectious Disease"/>
            <person name="Wu L."/>
            <person name="Ma J."/>
        </authorList>
    </citation>
    <scope>NUCLEOTIDE SEQUENCE [LARGE SCALE GENOMIC DNA]</scope>
    <source>
        <strain evidence="5">KCTC 42986</strain>
    </source>
</reference>
<evidence type="ECO:0000313" key="4">
    <source>
        <dbReference type="EMBL" id="MFC3108346.1"/>
    </source>
</evidence>
<evidence type="ECO:0000313" key="5">
    <source>
        <dbReference type="Proteomes" id="UP001595530"/>
    </source>
</evidence>
<evidence type="ECO:0000259" key="2">
    <source>
        <dbReference type="Pfam" id="PF07171"/>
    </source>
</evidence>
<dbReference type="InterPro" id="IPR010799">
    <property type="entry name" value="MlrC_C"/>
</dbReference>
<comment type="cofactor">
    <cofactor evidence="1">
        <name>Zn(2+)</name>
        <dbReference type="ChEBI" id="CHEBI:29105"/>
    </cofactor>
    <text evidence="1">Binds 1 zinc ion per subunit.</text>
</comment>
<keyword evidence="1" id="KW-0378">Hydrolase</keyword>
<dbReference type="RefSeq" id="WP_390322553.1">
    <property type="nucleotide sequence ID" value="NZ_JBHRTP010000028.1"/>
</dbReference>
<keyword evidence="1" id="KW-0645">Protease</keyword>
<keyword evidence="1" id="KW-0482">Metalloprotease</keyword>
<evidence type="ECO:0000256" key="1">
    <source>
        <dbReference type="PIRNR" id="PIRNR012702"/>
    </source>
</evidence>
<proteinExistence type="inferred from homology"/>
<feature type="domain" description="Microcystin LR degradation protein MlrC C-terminal" evidence="2">
    <location>
        <begin position="295"/>
        <end position="467"/>
    </location>
</feature>
<feature type="domain" description="Microcystin LR degradation protein MlrC N-terminal" evidence="3">
    <location>
        <begin position="3"/>
        <end position="284"/>
    </location>
</feature>
<comment type="function">
    <text evidence="1">Involved in peptidolytic degradation of cyclic heptapeptide hepatotoxin microcystin (MC).</text>
</comment>
<dbReference type="PIRSF" id="PIRSF012702">
    <property type="entry name" value="UCP012702"/>
    <property type="match status" value="1"/>
</dbReference>
<sequence length="486" mass="52399">MDIFTSSIATETNTFSPIPTTWDSFVEGGISYGTVGEDNVFLVPVVEMWRRRAVEDGHRLHEGFFAFAQPAGRTTAATYLRLKTELLESLKTAGPVDIVLLVLHGAMVAEGCDDCESDILRAVREIVGPTAIIGVELDPHCHLSNAMVEAADVLILFKEYPHVDAVSRANELYTLCQRAALGEIKPVSVLVDCRMIGFYPTTAEPMANVVRTAQQAETVDGVLSVSIAHGFPWADVADVGTRVLAIADGRRHLAASTAAQIAGCLYRYREDLLPRPQNMDEILRLPANGKHPLIIADAADNPGGGAPGDNTHILQRLLEEGVRDAALGCIWDPMAVQVCASAGLGARLQIRLGGKTGKASGVPLDLMVTVRGINDAHSQPFGGHEDTLGAAVWLECEGIDIVVISRRTQTLSPPAFTRLGVELKNKSRIVVKSAHHYYAEFSRLSRRTVVAETGGALSMNFAALPYTQRDGNFFPRVADPLTALAF</sequence>
<accession>A0ABV7F3R1</accession>
<comment type="similarity">
    <text evidence="1">Belongs to the peptidase M81 family.</text>
</comment>
<organism evidence="4 5">
    <name type="scientific">Undibacterium arcticum</name>
    <dbReference type="NCBI Taxonomy" id="1762892"/>
    <lineage>
        <taxon>Bacteria</taxon>
        <taxon>Pseudomonadati</taxon>
        <taxon>Pseudomonadota</taxon>
        <taxon>Betaproteobacteria</taxon>
        <taxon>Burkholderiales</taxon>
        <taxon>Oxalobacteraceae</taxon>
        <taxon>Undibacterium</taxon>
    </lineage>
</organism>
<dbReference type="Pfam" id="PF07171">
    <property type="entry name" value="MlrC_C"/>
    <property type="match status" value="1"/>
</dbReference>
<dbReference type="InterPro" id="IPR009197">
    <property type="entry name" value="MlrC"/>
</dbReference>
<keyword evidence="1" id="KW-0479">Metal-binding</keyword>
<comment type="caution">
    <text evidence="4">The sequence shown here is derived from an EMBL/GenBank/DDBJ whole genome shotgun (WGS) entry which is preliminary data.</text>
</comment>
<name>A0ABV7F3R1_9BURK</name>
<dbReference type="Pfam" id="PF07364">
    <property type="entry name" value="DUF1485"/>
    <property type="match status" value="1"/>
</dbReference>
<dbReference type="EMBL" id="JBHRTP010000028">
    <property type="protein sequence ID" value="MFC3108346.1"/>
    <property type="molecule type" value="Genomic_DNA"/>
</dbReference>
<keyword evidence="5" id="KW-1185">Reference proteome</keyword>
<gene>
    <name evidence="4" type="ORF">ACFOFO_10295</name>
</gene>
<protein>
    <recommendedName>
        <fullName evidence="1">Microcystinase C</fullName>
        <shortName evidence="1">MlrC</shortName>
    </recommendedName>
</protein>
<evidence type="ECO:0000259" key="3">
    <source>
        <dbReference type="Pfam" id="PF07364"/>
    </source>
</evidence>
<dbReference type="Proteomes" id="UP001595530">
    <property type="component" value="Unassembled WGS sequence"/>
</dbReference>